<feature type="region of interest" description="Disordered" evidence="4">
    <location>
        <begin position="326"/>
        <end position="351"/>
    </location>
</feature>
<dbReference type="InterPro" id="IPR036236">
    <property type="entry name" value="Znf_C2H2_sf"/>
</dbReference>
<comment type="caution">
    <text evidence="6">The sequence shown here is derived from an EMBL/GenBank/DDBJ whole genome shotgun (WGS) entry which is preliminary data.</text>
</comment>
<dbReference type="PANTHER" id="PTHR33137:SF4">
    <property type="entry name" value="MEDIATOR OF RNA POLYMERASE II TRANSCRIPTION SUBUNIT 15A-RELATED"/>
    <property type="match status" value="1"/>
</dbReference>
<dbReference type="PROSITE" id="PS00028">
    <property type="entry name" value="ZINC_FINGER_C2H2_1"/>
    <property type="match status" value="1"/>
</dbReference>
<dbReference type="AlphaFoldDB" id="A0A9Q0ZWJ9"/>
<dbReference type="InterPro" id="IPR044661">
    <property type="entry name" value="MED15a/b/c-like"/>
</dbReference>
<feature type="compositionally biased region" description="Low complexity" evidence="4">
    <location>
        <begin position="447"/>
        <end position="466"/>
    </location>
</feature>
<organism evidence="6 7">
    <name type="scientific">Salix viminalis</name>
    <name type="common">Common osier</name>
    <name type="synonym">Basket willow</name>
    <dbReference type="NCBI Taxonomy" id="40686"/>
    <lineage>
        <taxon>Eukaryota</taxon>
        <taxon>Viridiplantae</taxon>
        <taxon>Streptophyta</taxon>
        <taxon>Embryophyta</taxon>
        <taxon>Tracheophyta</taxon>
        <taxon>Spermatophyta</taxon>
        <taxon>Magnoliopsida</taxon>
        <taxon>eudicotyledons</taxon>
        <taxon>Gunneridae</taxon>
        <taxon>Pentapetalae</taxon>
        <taxon>rosids</taxon>
        <taxon>fabids</taxon>
        <taxon>Malpighiales</taxon>
        <taxon>Salicaceae</taxon>
        <taxon>Saliceae</taxon>
        <taxon>Salix</taxon>
    </lineage>
</organism>
<evidence type="ECO:0000256" key="4">
    <source>
        <dbReference type="SAM" id="MobiDB-lite"/>
    </source>
</evidence>
<keyword evidence="3" id="KW-0862">Zinc</keyword>
<evidence type="ECO:0000256" key="1">
    <source>
        <dbReference type="ARBA" id="ARBA00004123"/>
    </source>
</evidence>
<dbReference type="Pfam" id="PF13912">
    <property type="entry name" value="zf-C2H2_6"/>
    <property type="match status" value="1"/>
</dbReference>
<dbReference type="GO" id="GO:0005634">
    <property type="term" value="C:nucleus"/>
    <property type="evidence" value="ECO:0007669"/>
    <property type="project" value="UniProtKB-SubCell"/>
</dbReference>
<keyword evidence="3" id="KW-0863">Zinc-finger</keyword>
<dbReference type="Proteomes" id="UP001151529">
    <property type="component" value="Chromosome 16"/>
</dbReference>
<sequence length="1065" mass="119823">MSSMEQNSAAENRNSKRSKLDLNLMDFFEGNSSGERRMFRCKYCKNKFTTSQALGGHQNAHKRERAMEKRDKLLGEHMMNVCAVPVVGHGNDEGGHYGGASTPHIMNHQPRFSGHMRGLQSMPSSIFTNGNPIGGSSISKNQKEEEGPRLELKRFVGLFPSPTTKSKGTNPIWCSHNVHARSNERFSHKYYTLCASSRNESQTLQIFLTNQSLRLSSKILKEKSNQKQTYIHNESSRSASASKIKRFSWWELTSEVRKKVVEKIVGNLRNHYQMQASSDREFVNRLTNIAVQFEEKTFRNSATQGSYAYTIGKKMGSFAGATVKSEASQTTGKNPSGPGHTSIVNDAGQSSETSALEQFSQYLVGNNSVEQNTQPNMSPNFQSEVPGSQSSDQKLMYQSQQQEFQDQVMKDKVQNTSKRFVIQNDIHNRQPHQRQKHVTSQTTQNLYSQPPSASPQYQQSSFAQPSNSTMLVQQNQQLRRQHDASEQRQWSMPQQNVLTSFKQPLGQQRDVSEIQHQQKMAGPQSVILNSQLRHSSSHMIQQPGITASEQKVQKITQPVQLHQIMGPQKQSGLSQGGIQPRSQTLASFHQQRSIADQQKLFQSQRPFAGSSSASAEPKSSNQPANTADGHDEGYQKLQDFKQQYWPPMEYLYKKLKSLRDMETDPDQAMRYKKQVIWIEKSMQIFSLQRHHMANASKEKLQMTQQAIVKFVNCFWKKSTTSVQQQSDLSLQNSGQSQISQPPLNRNEKIQFHPVNSTVKNAKKVALQLWNLQKICINHCYQQLYINCTPVLLGNLSSLLLLPLPPSSLQLQNMSHLTKFIARHGVTTNPLQAAHLGYQPPLYSKSTLAPPTHLTQTQPFQRLLQAVKSLSPDVLRAAVHDIESVVNVVDKIAGGAADSHSKGAIEKDTEHQFTAMASDTIGLPMDWTSDFDSTASSRFNKLRTEPINDLLNEIRRVNQQLVETTVHVDSTEDDSLPEASEGTIIKCSYTAVAVGGDFKSSFSSPMFPDLTLRLLVPADYPNSSPIIVDILPSSLSKEPEDLSEKTKIEIQHSSAEPFRARCLFWR</sequence>
<dbReference type="EMBL" id="JAPFFL010000001">
    <property type="protein sequence ID" value="KAJ6749563.1"/>
    <property type="molecule type" value="Genomic_DNA"/>
</dbReference>
<dbReference type="OrthoDB" id="1896842at2759"/>
<dbReference type="InterPro" id="IPR013087">
    <property type="entry name" value="Znf_C2H2_type"/>
</dbReference>
<dbReference type="GO" id="GO:0031490">
    <property type="term" value="F:chromatin DNA binding"/>
    <property type="evidence" value="ECO:0007669"/>
    <property type="project" value="InterPro"/>
</dbReference>
<evidence type="ECO:0000256" key="3">
    <source>
        <dbReference type="PROSITE-ProRule" id="PRU00042"/>
    </source>
</evidence>
<feature type="compositionally biased region" description="Polar residues" evidence="4">
    <location>
        <begin position="568"/>
        <end position="605"/>
    </location>
</feature>
<dbReference type="CDD" id="cd22541">
    <property type="entry name" value="SP5_N"/>
    <property type="match status" value="1"/>
</dbReference>
<feature type="compositionally biased region" description="Polar residues" evidence="4">
    <location>
        <begin position="369"/>
        <end position="405"/>
    </location>
</feature>
<name>A0A9Q0ZWJ9_SALVM</name>
<dbReference type="InterPro" id="IPR036546">
    <property type="entry name" value="MED15_KIX"/>
</dbReference>
<feature type="compositionally biased region" description="Polar residues" evidence="4">
    <location>
        <begin position="342"/>
        <end position="351"/>
    </location>
</feature>
<evidence type="ECO:0000256" key="2">
    <source>
        <dbReference type="ARBA" id="ARBA00023242"/>
    </source>
</evidence>
<feature type="compositionally biased region" description="Polar residues" evidence="4">
    <location>
        <begin position="467"/>
        <end position="478"/>
    </location>
</feature>
<reference evidence="6" key="1">
    <citation type="submission" date="2022-11" db="EMBL/GenBank/DDBJ databases">
        <authorList>
            <person name="Hyden B.L."/>
            <person name="Feng K."/>
            <person name="Yates T."/>
            <person name="Jawdy S."/>
            <person name="Smart L.B."/>
            <person name="Muchero W."/>
        </authorList>
    </citation>
    <scope>NUCLEOTIDE SEQUENCE</scope>
    <source>
        <tissue evidence="6">Shoot tip</tissue>
    </source>
</reference>
<comment type="subcellular location">
    <subcellularLocation>
        <location evidence="1">Nucleus</location>
    </subcellularLocation>
</comment>
<evidence type="ECO:0000313" key="7">
    <source>
        <dbReference type="Proteomes" id="UP001151529"/>
    </source>
</evidence>
<feature type="domain" description="C2H2-type" evidence="5">
    <location>
        <begin position="39"/>
        <end position="66"/>
    </location>
</feature>
<evidence type="ECO:0000313" key="6">
    <source>
        <dbReference type="EMBL" id="KAJ6749563.1"/>
    </source>
</evidence>
<protein>
    <recommendedName>
        <fullName evidence="5">C2H2-type domain-containing protein</fullName>
    </recommendedName>
</protein>
<gene>
    <name evidence="6" type="ORF">OIU85_000225</name>
</gene>
<dbReference type="Gene3D" id="1.10.246.20">
    <property type="entry name" value="Coactivator CBP, KIX domain"/>
    <property type="match status" value="1"/>
</dbReference>
<dbReference type="GO" id="GO:0003713">
    <property type="term" value="F:transcription coactivator activity"/>
    <property type="evidence" value="ECO:0007669"/>
    <property type="project" value="InterPro"/>
</dbReference>
<reference evidence="6" key="2">
    <citation type="journal article" date="2023" name="Int. J. Mol. Sci.">
        <title>De Novo Assembly and Annotation of 11 Diverse Shrub Willow (Salix) Genomes Reveals Novel Gene Organization in Sex-Linked Regions.</title>
        <authorList>
            <person name="Hyden B."/>
            <person name="Feng K."/>
            <person name="Yates T.B."/>
            <person name="Jawdy S."/>
            <person name="Cereghino C."/>
            <person name="Smart L.B."/>
            <person name="Muchero W."/>
        </authorList>
    </citation>
    <scope>NUCLEOTIDE SEQUENCE [LARGE SCALE GENOMIC DNA]</scope>
    <source>
        <tissue evidence="6">Shoot tip</tissue>
    </source>
</reference>
<proteinExistence type="predicted"/>
<dbReference type="PROSITE" id="PS50157">
    <property type="entry name" value="ZINC_FINGER_C2H2_2"/>
    <property type="match status" value="1"/>
</dbReference>
<dbReference type="PANTHER" id="PTHR33137">
    <property type="entry name" value="MEDIATOR OF RNA POLYMERASE II TRANSCRIPTION SUBUNIT 15A-RELATED"/>
    <property type="match status" value="1"/>
</dbReference>
<feature type="region of interest" description="Disordered" evidence="4">
    <location>
        <begin position="369"/>
        <end position="410"/>
    </location>
</feature>
<keyword evidence="2" id="KW-0539">Nucleus</keyword>
<feature type="compositionally biased region" description="Low complexity" evidence="4">
    <location>
        <begin position="608"/>
        <end position="620"/>
    </location>
</feature>
<keyword evidence="7" id="KW-1185">Reference proteome</keyword>
<evidence type="ECO:0000259" key="5">
    <source>
        <dbReference type="PROSITE" id="PS50157"/>
    </source>
</evidence>
<dbReference type="GO" id="GO:0008270">
    <property type="term" value="F:zinc ion binding"/>
    <property type="evidence" value="ECO:0007669"/>
    <property type="project" value="UniProtKB-KW"/>
</dbReference>
<dbReference type="Pfam" id="PF16987">
    <property type="entry name" value="KIX_2"/>
    <property type="match status" value="1"/>
</dbReference>
<dbReference type="SUPFAM" id="SSF57667">
    <property type="entry name" value="beta-beta-alpha zinc fingers"/>
    <property type="match status" value="1"/>
</dbReference>
<dbReference type="InterPro" id="IPR036529">
    <property type="entry name" value="KIX_dom_sf"/>
</dbReference>
<dbReference type="Gene3D" id="3.30.160.60">
    <property type="entry name" value="Classic Zinc Finger"/>
    <property type="match status" value="1"/>
</dbReference>
<feature type="region of interest" description="Disordered" evidence="4">
    <location>
        <begin position="567"/>
        <end position="632"/>
    </location>
</feature>
<feature type="region of interest" description="Disordered" evidence="4">
    <location>
        <begin position="425"/>
        <end position="490"/>
    </location>
</feature>
<accession>A0A9Q0ZWJ9</accession>
<keyword evidence="3" id="KW-0479">Metal-binding</keyword>